<dbReference type="InterPro" id="IPR026992">
    <property type="entry name" value="DIOX_N"/>
</dbReference>
<keyword evidence="1 3" id="KW-0479">Metal-binding</keyword>
<accession>A0ABP1ADV7</accession>
<dbReference type="Pfam" id="PF03171">
    <property type="entry name" value="2OG-FeII_Oxy"/>
    <property type="match status" value="1"/>
</dbReference>
<dbReference type="InterPro" id="IPR027443">
    <property type="entry name" value="IPNS-like_sf"/>
</dbReference>
<dbReference type="PRINTS" id="PR00682">
    <property type="entry name" value="IPNSYNTHASE"/>
</dbReference>
<evidence type="ECO:0000256" key="2">
    <source>
        <dbReference type="ARBA" id="ARBA00023004"/>
    </source>
</evidence>
<gene>
    <name evidence="6" type="ORF">CSSPJE1EN2_LOCUS3635</name>
</gene>
<evidence type="ECO:0000259" key="5">
    <source>
        <dbReference type="PROSITE" id="PS51471"/>
    </source>
</evidence>
<dbReference type="InterPro" id="IPR044861">
    <property type="entry name" value="IPNS-like_FE2OG_OXY"/>
</dbReference>
<dbReference type="EMBL" id="OZ023712">
    <property type="protein sequence ID" value="CAK9860640.1"/>
    <property type="molecule type" value="Genomic_DNA"/>
</dbReference>
<sequence>MAAAAASPPPPSSAAHENKKKPEEERDVNNMAQAEVTNVFNLQDQEEAVTKMLQSTSMGQYYLGQTKMEDFFIPDRTYVPHNKYAEEEEEEEEEGGGGDELPVLDFSVAAESPSSKKTENGGEPNPQQHHQDYATRKQALISQLLEAAESWGFFGVVNHGISLELISRMQAHAHRFFQLPLQEKLKGSPNGSLLYSYTTGSVDVLPTKWWNESLQLIWTREQVQLFCDRIVWSQDHHDAHYNPNSFREDFLEFTAALGELGRRIMELLAEGLGLHPDAFNRHFRAESHSTLRLNYYPPCPHPDKIEGMYEHSDASMISILHQDQVGGLQILRNGKWVGVRPDPASFVVNIGEIVMLMSNERFSSVVHRAVANSSQARLSMVFFCVPVHEDVLTVAEGLIDATHPARFTPFNWGDYLKILWKKDRPDYYRPGKTSSTKTSGEEEVDNKES</sequence>
<feature type="compositionally biased region" description="Basic and acidic residues" evidence="4">
    <location>
        <begin position="16"/>
        <end position="28"/>
    </location>
</feature>
<dbReference type="Gene3D" id="2.60.120.330">
    <property type="entry name" value="B-lactam Antibiotic, Isopenicillin N Synthase, Chain"/>
    <property type="match status" value="1"/>
</dbReference>
<evidence type="ECO:0000256" key="1">
    <source>
        <dbReference type="ARBA" id="ARBA00022723"/>
    </source>
</evidence>
<keyword evidence="3" id="KW-0560">Oxidoreductase</keyword>
<feature type="domain" description="Fe2OG dioxygenase" evidence="5">
    <location>
        <begin position="286"/>
        <end position="386"/>
    </location>
</feature>
<comment type="similarity">
    <text evidence="3">Belongs to the iron/ascorbate-dependent oxidoreductase family.</text>
</comment>
<keyword evidence="2 3" id="KW-0408">Iron</keyword>
<keyword evidence="7" id="KW-1185">Reference proteome</keyword>
<name>A0ABP1ADV7_9BRYO</name>
<evidence type="ECO:0000256" key="3">
    <source>
        <dbReference type="RuleBase" id="RU003682"/>
    </source>
</evidence>
<dbReference type="Proteomes" id="UP001497522">
    <property type="component" value="Chromosome 11"/>
</dbReference>
<dbReference type="PANTHER" id="PTHR47990">
    <property type="entry name" value="2-OXOGLUTARATE (2OG) AND FE(II)-DEPENDENT OXYGENASE SUPERFAMILY PROTEIN-RELATED"/>
    <property type="match status" value="1"/>
</dbReference>
<protein>
    <recommendedName>
        <fullName evidence="5">Fe2OG dioxygenase domain-containing protein</fullName>
    </recommendedName>
</protein>
<evidence type="ECO:0000313" key="7">
    <source>
        <dbReference type="Proteomes" id="UP001497522"/>
    </source>
</evidence>
<evidence type="ECO:0000256" key="4">
    <source>
        <dbReference type="SAM" id="MobiDB-lite"/>
    </source>
</evidence>
<organism evidence="6 7">
    <name type="scientific">Sphagnum jensenii</name>
    <dbReference type="NCBI Taxonomy" id="128206"/>
    <lineage>
        <taxon>Eukaryota</taxon>
        <taxon>Viridiplantae</taxon>
        <taxon>Streptophyta</taxon>
        <taxon>Embryophyta</taxon>
        <taxon>Bryophyta</taxon>
        <taxon>Sphagnophytina</taxon>
        <taxon>Sphagnopsida</taxon>
        <taxon>Sphagnales</taxon>
        <taxon>Sphagnaceae</taxon>
        <taxon>Sphagnum</taxon>
    </lineage>
</organism>
<dbReference type="Pfam" id="PF14226">
    <property type="entry name" value="DIOX_N"/>
    <property type="match status" value="1"/>
</dbReference>
<dbReference type="SUPFAM" id="SSF51197">
    <property type="entry name" value="Clavaminate synthase-like"/>
    <property type="match status" value="1"/>
</dbReference>
<dbReference type="InterPro" id="IPR050231">
    <property type="entry name" value="Iron_ascorbate_oxido_reductase"/>
</dbReference>
<reference evidence="6" key="1">
    <citation type="submission" date="2024-03" db="EMBL/GenBank/DDBJ databases">
        <authorList>
            <consortium name="ELIXIR-Norway"/>
            <consortium name="Elixir Norway"/>
        </authorList>
    </citation>
    <scope>NUCLEOTIDE SEQUENCE</scope>
</reference>
<feature type="region of interest" description="Disordered" evidence="4">
    <location>
        <begin position="1"/>
        <end position="32"/>
    </location>
</feature>
<evidence type="ECO:0000313" key="6">
    <source>
        <dbReference type="EMBL" id="CAK9860640.1"/>
    </source>
</evidence>
<feature type="region of interest" description="Disordered" evidence="4">
    <location>
        <begin position="425"/>
        <end position="449"/>
    </location>
</feature>
<dbReference type="InterPro" id="IPR005123">
    <property type="entry name" value="Oxoglu/Fe-dep_dioxygenase_dom"/>
</dbReference>
<proteinExistence type="inferred from homology"/>
<feature type="region of interest" description="Disordered" evidence="4">
    <location>
        <begin position="110"/>
        <end position="132"/>
    </location>
</feature>
<dbReference type="PROSITE" id="PS51471">
    <property type="entry name" value="FE2OG_OXY"/>
    <property type="match status" value="1"/>
</dbReference>